<evidence type="ECO:0000256" key="1">
    <source>
        <dbReference type="ARBA" id="ARBA00004613"/>
    </source>
</evidence>
<feature type="domain" description="Single" evidence="4">
    <location>
        <begin position="54"/>
        <end position="120"/>
    </location>
</feature>
<accession>A0A1B6EUC0</accession>
<gene>
    <name evidence="5" type="ORF">g.15188</name>
</gene>
<keyword evidence="2" id="KW-0964">Secreted</keyword>
<organism evidence="5">
    <name type="scientific">Cuerna arida</name>
    <dbReference type="NCBI Taxonomy" id="1464854"/>
    <lineage>
        <taxon>Eukaryota</taxon>
        <taxon>Metazoa</taxon>
        <taxon>Ecdysozoa</taxon>
        <taxon>Arthropoda</taxon>
        <taxon>Hexapoda</taxon>
        <taxon>Insecta</taxon>
        <taxon>Pterygota</taxon>
        <taxon>Neoptera</taxon>
        <taxon>Paraneoptera</taxon>
        <taxon>Hemiptera</taxon>
        <taxon>Auchenorrhyncha</taxon>
        <taxon>Membracoidea</taxon>
        <taxon>Cicadellidae</taxon>
        <taxon>Cicadellinae</taxon>
        <taxon>Proconiini</taxon>
        <taxon>Cuerna</taxon>
    </lineage>
</organism>
<reference evidence="5" key="1">
    <citation type="submission" date="2015-11" db="EMBL/GenBank/DDBJ databases">
        <title>De novo transcriptome assembly of four potential Pierce s Disease insect vectors from Arizona vineyards.</title>
        <authorList>
            <person name="Tassone E.E."/>
        </authorList>
    </citation>
    <scope>NUCLEOTIDE SEQUENCE</scope>
</reference>
<evidence type="ECO:0000313" key="5">
    <source>
        <dbReference type="EMBL" id="JAS41595.1"/>
    </source>
</evidence>
<feature type="region of interest" description="Disordered" evidence="3">
    <location>
        <begin position="110"/>
        <end position="129"/>
    </location>
</feature>
<evidence type="ECO:0000256" key="3">
    <source>
        <dbReference type="SAM" id="MobiDB-lite"/>
    </source>
</evidence>
<feature type="non-terminal residue" evidence="5">
    <location>
        <position position="1"/>
    </location>
</feature>
<evidence type="ECO:0000256" key="2">
    <source>
        <dbReference type="ARBA" id="ARBA00022525"/>
    </source>
</evidence>
<name>A0A1B6EUC0_9HEMI</name>
<dbReference type="Pfam" id="PF15430">
    <property type="entry name" value="SVWC"/>
    <property type="match status" value="1"/>
</dbReference>
<dbReference type="EMBL" id="GECZ01028174">
    <property type="protein sequence ID" value="JAS41595.1"/>
    <property type="molecule type" value="Transcribed_RNA"/>
</dbReference>
<evidence type="ECO:0000259" key="4">
    <source>
        <dbReference type="SMART" id="SM01318"/>
    </source>
</evidence>
<sequence length="129" mass="13945">SVRYFLIVPAAIRYCVTIRYLVNLVPTSKMLGRFMVAVIFISVAIAIPSPEETCVTNGHIYDKGDKWQPVGECAQATCTGNNDYSTLGCAKIAVDTAAGWSLSKEDLSQPYPACCPKPVPPENGDKKTS</sequence>
<protein>
    <recommendedName>
        <fullName evidence="4">Single domain-containing protein</fullName>
    </recommendedName>
</protein>
<proteinExistence type="predicted"/>
<dbReference type="SMART" id="SM01318">
    <property type="entry name" value="SVWC"/>
    <property type="match status" value="1"/>
</dbReference>
<comment type="subcellular location">
    <subcellularLocation>
        <location evidence="1">Secreted</location>
    </subcellularLocation>
</comment>
<dbReference type="AlphaFoldDB" id="A0A1B6EUC0"/>
<dbReference type="GO" id="GO:0005576">
    <property type="term" value="C:extracellular region"/>
    <property type="evidence" value="ECO:0007669"/>
    <property type="project" value="UniProtKB-SubCell"/>
</dbReference>
<dbReference type="InterPro" id="IPR029277">
    <property type="entry name" value="SVWC_dom"/>
</dbReference>